<dbReference type="AlphaFoldDB" id="A0AAV6VWI3"/>
<dbReference type="EMBL" id="JAFNEN010000018">
    <property type="protein sequence ID" value="KAG8200177.1"/>
    <property type="molecule type" value="Genomic_DNA"/>
</dbReference>
<evidence type="ECO:0000313" key="6">
    <source>
        <dbReference type="EMBL" id="KAG8200177.1"/>
    </source>
</evidence>
<name>A0AAV6VWI3_9ARAC</name>
<dbReference type="FunFam" id="3.90.1030.10:FF:000009">
    <property type="entry name" value="39S ribosomal protein L17, mitochondrial"/>
    <property type="match status" value="1"/>
</dbReference>
<evidence type="ECO:0000256" key="1">
    <source>
        <dbReference type="ARBA" id="ARBA00008777"/>
    </source>
</evidence>
<dbReference type="InterPro" id="IPR036373">
    <property type="entry name" value="Ribosomal_bL17_sf"/>
</dbReference>
<keyword evidence="2" id="KW-0689">Ribosomal protein</keyword>
<keyword evidence="7" id="KW-1185">Reference proteome</keyword>
<sequence length="182" mass="21279">MAEVAKLVPRLRINVKPRHRNLRNVDGPLGRINILRELVTALFKYERIEVFQAKCEEARGYAERLITEAIRNGDKHPATMEMADFWLEDKQMVHKLFKVLVPRYQNHQTSYTERYFIPHKCHLAAGTKPARFQQECVLELKGNPYPPMPAKPKPNKESLTNILLREASKDFRKMKLKAENKS</sequence>
<accession>A0AAV6VWI3</accession>
<keyword evidence="3" id="KW-0687">Ribonucleoprotein</keyword>
<dbReference type="GO" id="GO:0006412">
    <property type="term" value="P:translation"/>
    <property type="evidence" value="ECO:0007669"/>
    <property type="project" value="InterPro"/>
</dbReference>
<reference evidence="6 7" key="1">
    <citation type="journal article" date="2022" name="Nat. Ecol. Evol.">
        <title>A masculinizing supergene underlies an exaggerated male reproductive morph in a spider.</title>
        <authorList>
            <person name="Hendrickx F."/>
            <person name="De Corte Z."/>
            <person name="Sonet G."/>
            <person name="Van Belleghem S.M."/>
            <person name="Kostlbacher S."/>
            <person name="Vangestel C."/>
        </authorList>
    </citation>
    <scope>NUCLEOTIDE SEQUENCE [LARGE SCALE GENOMIC DNA]</scope>
    <source>
        <strain evidence="6">W744_W776</strain>
    </source>
</reference>
<evidence type="ECO:0000256" key="5">
    <source>
        <dbReference type="ARBA" id="ARBA00035413"/>
    </source>
</evidence>
<dbReference type="Pfam" id="PF01196">
    <property type="entry name" value="Ribosomal_L17"/>
    <property type="match status" value="1"/>
</dbReference>
<evidence type="ECO:0000256" key="3">
    <source>
        <dbReference type="ARBA" id="ARBA00023274"/>
    </source>
</evidence>
<gene>
    <name evidence="6" type="ORF">JTE90_024962</name>
</gene>
<dbReference type="PANTHER" id="PTHR14413:SF16">
    <property type="entry name" value="LARGE RIBOSOMAL SUBUNIT PROTEIN BL17M"/>
    <property type="match status" value="1"/>
</dbReference>
<dbReference type="GO" id="GO:0005762">
    <property type="term" value="C:mitochondrial large ribosomal subunit"/>
    <property type="evidence" value="ECO:0007669"/>
    <property type="project" value="TreeGrafter"/>
</dbReference>
<evidence type="ECO:0000313" key="7">
    <source>
        <dbReference type="Proteomes" id="UP000827092"/>
    </source>
</evidence>
<evidence type="ECO:0000256" key="2">
    <source>
        <dbReference type="ARBA" id="ARBA00022980"/>
    </source>
</evidence>
<proteinExistence type="inferred from homology"/>
<dbReference type="Gene3D" id="3.90.1030.10">
    <property type="entry name" value="Ribosomal protein L17"/>
    <property type="match status" value="1"/>
</dbReference>
<dbReference type="InterPro" id="IPR000456">
    <property type="entry name" value="Ribosomal_bL17"/>
</dbReference>
<protein>
    <recommendedName>
        <fullName evidence="4">Large ribosomal subunit protein bL17m</fullName>
    </recommendedName>
    <alternativeName>
        <fullName evidence="5">39S ribosomal protein L17, mitochondrial</fullName>
    </alternativeName>
</protein>
<dbReference type="PANTHER" id="PTHR14413">
    <property type="entry name" value="RIBOSOMAL PROTEIN L17"/>
    <property type="match status" value="1"/>
</dbReference>
<comment type="caution">
    <text evidence="6">The sequence shown here is derived from an EMBL/GenBank/DDBJ whole genome shotgun (WGS) entry which is preliminary data.</text>
</comment>
<organism evidence="6 7">
    <name type="scientific">Oedothorax gibbosus</name>
    <dbReference type="NCBI Taxonomy" id="931172"/>
    <lineage>
        <taxon>Eukaryota</taxon>
        <taxon>Metazoa</taxon>
        <taxon>Ecdysozoa</taxon>
        <taxon>Arthropoda</taxon>
        <taxon>Chelicerata</taxon>
        <taxon>Arachnida</taxon>
        <taxon>Araneae</taxon>
        <taxon>Araneomorphae</taxon>
        <taxon>Entelegynae</taxon>
        <taxon>Araneoidea</taxon>
        <taxon>Linyphiidae</taxon>
        <taxon>Erigoninae</taxon>
        <taxon>Oedothorax</taxon>
    </lineage>
</organism>
<dbReference type="Proteomes" id="UP000827092">
    <property type="component" value="Unassembled WGS sequence"/>
</dbReference>
<dbReference type="GO" id="GO:0003735">
    <property type="term" value="F:structural constituent of ribosome"/>
    <property type="evidence" value="ECO:0007669"/>
    <property type="project" value="InterPro"/>
</dbReference>
<dbReference type="SUPFAM" id="SSF64263">
    <property type="entry name" value="Prokaryotic ribosomal protein L17"/>
    <property type="match status" value="1"/>
</dbReference>
<comment type="similarity">
    <text evidence="1">Belongs to the bacterial ribosomal protein bL17 family.</text>
</comment>
<evidence type="ECO:0000256" key="4">
    <source>
        <dbReference type="ARBA" id="ARBA00035290"/>
    </source>
</evidence>